<feature type="region of interest" description="Disordered" evidence="1">
    <location>
        <begin position="44"/>
        <end position="78"/>
    </location>
</feature>
<organism evidence="2 3">
    <name type="scientific">Caerostris extrusa</name>
    <name type="common">Bark spider</name>
    <name type="synonym">Caerostris bankana</name>
    <dbReference type="NCBI Taxonomy" id="172846"/>
    <lineage>
        <taxon>Eukaryota</taxon>
        <taxon>Metazoa</taxon>
        <taxon>Ecdysozoa</taxon>
        <taxon>Arthropoda</taxon>
        <taxon>Chelicerata</taxon>
        <taxon>Arachnida</taxon>
        <taxon>Araneae</taxon>
        <taxon>Araneomorphae</taxon>
        <taxon>Entelegynae</taxon>
        <taxon>Araneoidea</taxon>
        <taxon>Araneidae</taxon>
        <taxon>Caerostris</taxon>
    </lineage>
</organism>
<reference evidence="2 3" key="1">
    <citation type="submission" date="2021-06" db="EMBL/GenBank/DDBJ databases">
        <title>Caerostris extrusa draft genome.</title>
        <authorList>
            <person name="Kono N."/>
            <person name="Arakawa K."/>
        </authorList>
    </citation>
    <scope>NUCLEOTIDE SEQUENCE [LARGE SCALE GENOMIC DNA]</scope>
</reference>
<comment type="caution">
    <text evidence="2">The sequence shown here is derived from an EMBL/GenBank/DDBJ whole genome shotgun (WGS) entry which is preliminary data.</text>
</comment>
<evidence type="ECO:0000313" key="2">
    <source>
        <dbReference type="EMBL" id="GIX97343.1"/>
    </source>
</evidence>
<evidence type="ECO:0000313" key="3">
    <source>
        <dbReference type="Proteomes" id="UP001054945"/>
    </source>
</evidence>
<proteinExistence type="predicted"/>
<dbReference type="AlphaFoldDB" id="A0AAV4PM09"/>
<name>A0AAV4PM09_CAEEX</name>
<dbReference type="EMBL" id="BPLR01004765">
    <property type="protein sequence ID" value="GIX97343.1"/>
    <property type="molecule type" value="Genomic_DNA"/>
</dbReference>
<dbReference type="Proteomes" id="UP001054945">
    <property type="component" value="Unassembled WGS sequence"/>
</dbReference>
<protein>
    <submittedName>
        <fullName evidence="2">Uncharacterized protein</fullName>
    </submittedName>
</protein>
<sequence length="78" mass="8752">MTRRGPSRESPSHNSVSIRVPLMHCSVDGYFICYKSRMGSPCRTRNPMVWDPETGDPGDLLTRQGRPEGVMPEMGIET</sequence>
<accession>A0AAV4PM09</accession>
<gene>
    <name evidence="2" type="ORF">CEXT_249101</name>
</gene>
<evidence type="ECO:0000256" key="1">
    <source>
        <dbReference type="SAM" id="MobiDB-lite"/>
    </source>
</evidence>
<keyword evidence="3" id="KW-1185">Reference proteome</keyword>